<reference evidence="2 3" key="1">
    <citation type="submission" date="2016-09" db="EMBL/GenBank/DDBJ databases">
        <title>Vagococcus teuberi sp. nov., isolated from the Malian artisanal sour milk fene.</title>
        <authorList>
            <person name="Wullschleger S."/>
            <person name="Seifert C."/>
            <person name="Baumgartner S."/>
            <person name="Lacroix C."/>
            <person name="Bonfoh B."/>
            <person name="Stevens M.J."/>
            <person name="Meile L."/>
        </authorList>
    </citation>
    <scope>NUCLEOTIDE SEQUENCE [LARGE SCALE GENOMIC DNA]</scope>
    <source>
        <strain evidence="2 3">DSM 21459</strain>
    </source>
</reference>
<dbReference type="OrthoDB" id="72213at2"/>
<evidence type="ECO:0000259" key="1">
    <source>
        <dbReference type="Pfam" id="PF13021"/>
    </source>
</evidence>
<dbReference type="Pfam" id="PF13021">
    <property type="entry name" value="DUF3885"/>
    <property type="match status" value="1"/>
</dbReference>
<dbReference type="KEGG" id="vte:BHY08_03030"/>
<dbReference type="RefSeq" id="WP_071456469.1">
    <property type="nucleotide sequence ID" value="NZ_CP017267.1"/>
</dbReference>
<dbReference type="EMBL" id="CP017267">
    <property type="protein sequence ID" value="APB30893.1"/>
    <property type="molecule type" value="Genomic_DNA"/>
</dbReference>
<name>A0A1J0A4L6_9ENTE</name>
<feature type="domain" description="DUF3885" evidence="1">
    <location>
        <begin position="30"/>
        <end position="180"/>
    </location>
</feature>
<evidence type="ECO:0000313" key="2">
    <source>
        <dbReference type="EMBL" id="APB30893.1"/>
    </source>
</evidence>
<dbReference type="InterPro" id="IPR024976">
    <property type="entry name" value="DUF3885"/>
</dbReference>
<gene>
    <name evidence="2" type="ORF">BHY08_03030</name>
</gene>
<protein>
    <recommendedName>
        <fullName evidence="1">DUF3885 domain-containing protein</fullName>
    </recommendedName>
</protein>
<dbReference type="AlphaFoldDB" id="A0A1J0A4L6"/>
<dbReference type="STRING" id="519472.BHY08_03030"/>
<proteinExistence type="predicted"/>
<organism evidence="2 3">
    <name type="scientific">Vagococcus teuberi</name>
    <dbReference type="NCBI Taxonomy" id="519472"/>
    <lineage>
        <taxon>Bacteria</taxon>
        <taxon>Bacillati</taxon>
        <taxon>Bacillota</taxon>
        <taxon>Bacilli</taxon>
        <taxon>Lactobacillales</taxon>
        <taxon>Enterococcaceae</taxon>
        <taxon>Vagococcus</taxon>
    </lineage>
</organism>
<evidence type="ECO:0000313" key="3">
    <source>
        <dbReference type="Proteomes" id="UP000191200"/>
    </source>
</evidence>
<dbReference type="Proteomes" id="UP000191200">
    <property type="component" value="Chromosome"/>
</dbReference>
<accession>A0A1J0A4L6</accession>
<keyword evidence="3" id="KW-1185">Reference proteome</keyword>
<sequence length="182" mass="21878">MKDFLQTDRLEILFSYQEAVDLHPNMYQFLEDSSYNEEMFFLTYTTLKSILTDLFFKDDKVILLINKYPLCNKNKTDKILHKIVKNIREITLSEQTFDYLNDDIDTYLRLQIETTYSNIKWKQLILSLINQDFPDRQPQFKTKNSFKTPDIYIISPTTDTMIHIYDDRGYIIYSDDKMKISN</sequence>